<evidence type="ECO:0000256" key="4">
    <source>
        <dbReference type="ARBA" id="ARBA00023125"/>
    </source>
</evidence>
<evidence type="ECO:0000256" key="5">
    <source>
        <dbReference type="ARBA" id="ARBA00023163"/>
    </source>
</evidence>
<feature type="domain" description="RNA polymerase sigma factor 70 region 4 type 2" evidence="7">
    <location>
        <begin position="117"/>
        <end position="163"/>
    </location>
</feature>
<evidence type="ECO:0000256" key="2">
    <source>
        <dbReference type="ARBA" id="ARBA00023015"/>
    </source>
</evidence>
<organism evidence="8 9">
    <name type="scientific">Caulobacter segnis</name>
    <dbReference type="NCBI Taxonomy" id="88688"/>
    <lineage>
        <taxon>Bacteria</taxon>
        <taxon>Pseudomonadati</taxon>
        <taxon>Pseudomonadota</taxon>
        <taxon>Alphaproteobacteria</taxon>
        <taxon>Caulobacterales</taxon>
        <taxon>Caulobacteraceae</taxon>
        <taxon>Caulobacter</taxon>
    </lineage>
</organism>
<dbReference type="Proteomes" id="UP001057520">
    <property type="component" value="Chromosome"/>
</dbReference>
<accession>A0ABY4ZSE4</accession>
<dbReference type="PANTHER" id="PTHR43133:SF8">
    <property type="entry name" value="RNA POLYMERASE SIGMA FACTOR HI_1459-RELATED"/>
    <property type="match status" value="1"/>
</dbReference>
<keyword evidence="2" id="KW-0805">Transcription regulation</keyword>
<gene>
    <name evidence="8" type="ORF">MZV50_23225</name>
</gene>
<dbReference type="Gene3D" id="1.10.10.10">
    <property type="entry name" value="Winged helix-like DNA-binding domain superfamily/Winged helix DNA-binding domain"/>
    <property type="match status" value="1"/>
</dbReference>
<dbReference type="InterPro" id="IPR036388">
    <property type="entry name" value="WH-like_DNA-bd_sf"/>
</dbReference>
<evidence type="ECO:0000259" key="6">
    <source>
        <dbReference type="Pfam" id="PF04542"/>
    </source>
</evidence>
<dbReference type="PANTHER" id="PTHR43133">
    <property type="entry name" value="RNA POLYMERASE ECF-TYPE SIGMA FACTO"/>
    <property type="match status" value="1"/>
</dbReference>
<dbReference type="InterPro" id="IPR014284">
    <property type="entry name" value="RNA_pol_sigma-70_dom"/>
</dbReference>
<dbReference type="Pfam" id="PF08281">
    <property type="entry name" value="Sigma70_r4_2"/>
    <property type="match status" value="1"/>
</dbReference>
<evidence type="ECO:0000313" key="9">
    <source>
        <dbReference type="Proteomes" id="UP001057520"/>
    </source>
</evidence>
<dbReference type="EMBL" id="CP096040">
    <property type="protein sequence ID" value="USQ95425.1"/>
    <property type="molecule type" value="Genomic_DNA"/>
</dbReference>
<dbReference type="InterPro" id="IPR013324">
    <property type="entry name" value="RNA_pol_sigma_r3/r4-like"/>
</dbReference>
<protein>
    <submittedName>
        <fullName evidence="8">RNA polymerase sigma factor</fullName>
    </submittedName>
</protein>
<evidence type="ECO:0000313" key="8">
    <source>
        <dbReference type="EMBL" id="USQ95425.1"/>
    </source>
</evidence>
<dbReference type="SUPFAM" id="SSF88946">
    <property type="entry name" value="Sigma2 domain of RNA polymerase sigma factors"/>
    <property type="match status" value="1"/>
</dbReference>
<keyword evidence="4" id="KW-0238">DNA-binding</keyword>
<comment type="similarity">
    <text evidence="1">Belongs to the sigma-70 factor family. ECF subfamily.</text>
</comment>
<name>A0ABY4ZSE4_9CAUL</name>
<reference evidence="8 9" key="1">
    <citation type="submission" date="2022-04" db="EMBL/GenBank/DDBJ databases">
        <title>Genome sequence of soybean root-associated Caulobacter segnis RL271.</title>
        <authorList>
            <person name="Longley R."/>
            <person name="Bonito G."/>
            <person name="Trigodet F."/>
            <person name="Crosson S."/>
            <person name="Fiebig A."/>
        </authorList>
    </citation>
    <scope>NUCLEOTIDE SEQUENCE [LARGE SCALE GENOMIC DNA]</scope>
    <source>
        <strain evidence="8 9">RL271</strain>
    </source>
</reference>
<dbReference type="SUPFAM" id="SSF88659">
    <property type="entry name" value="Sigma3 and sigma4 domains of RNA polymerase sigma factors"/>
    <property type="match status" value="1"/>
</dbReference>
<dbReference type="InterPro" id="IPR007627">
    <property type="entry name" value="RNA_pol_sigma70_r2"/>
</dbReference>
<evidence type="ECO:0000256" key="1">
    <source>
        <dbReference type="ARBA" id="ARBA00010641"/>
    </source>
</evidence>
<keyword evidence="9" id="KW-1185">Reference proteome</keyword>
<keyword evidence="5" id="KW-0804">Transcription</keyword>
<feature type="domain" description="RNA polymerase sigma-70 region 2" evidence="6">
    <location>
        <begin position="19"/>
        <end position="79"/>
    </location>
</feature>
<keyword evidence="3" id="KW-0731">Sigma factor</keyword>
<dbReference type="Gene3D" id="1.10.1740.10">
    <property type="match status" value="1"/>
</dbReference>
<dbReference type="InterPro" id="IPR039425">
    <property type="entry name" value="RNA_pol_sigma-70-like"/>
</dbReference>
<dbReference type="NCBIfam" id="TIGR02937">
    <property type="entry name" value="sigma70-ECF"/>
    <property type="match status" value="1"/>
</dbReference>
<sequence>MKDDSALRRWFVEEVLPFEPDIERFLARHCRVRDDVVDLRQEVYEHALMGAQRGIPQSTRAFVFTVARNLLIDRARRDRIVSFDRVADLDLVGEMDISATDRAYTAREELRRAMIGLERLPPRCREVVRLRRVEGLNIRETAERLGVGHHTVERQLTLGLRALANFMLGGEGRIERQTPKKLRRKDAP</sequence>
<dbReference type="InterPro" id="IPR013249">
    <property type="entry name" value="RNA_pol_sigma70_r4_t2"/>
</dbReference>
<evidence type="ECO:0000256" key="3">
    <source>
        <dbReference type="ARBA" id="ARBA00023082"/>
    </source>
</evidence>
<dbReference type="Pfam" id="PF04542">
    <property type="entry name" value="Sigma70_r2"/>
    <property type="match status" value="1"/>
</dbReference>
<evidence type="ECO:0000259" key="7">
    <source>
        <dbReference type="Pfam" id="PF08281"/>
    </source>
</evidence>
<dbReference type="InterPro" id="IPR013325">
    <property type="entry name" value="RNA_pol_sigma_r2"/>
</dbReference>
<proteinExistence type="inferred from homology"/>